<gene>
    <name evidence="2" type="ORF">DLM86_02285</name>
</gene>
<evidence type="ECO:0000313" key="2">
    <source>
        <dbReference type="EMBL" id="PYI57290.1"/>
    </source>
</evidence>
<keyword evidence="3" id="KW-1185">Reference proteome</keyword>
<dbReference type="OrthoDB" id="2658755at2"/>
<dbReference type="Proteomes" id="UP000247476">
    <property type="component" value="Unassembled WGS sequence"/>
</dbReference>
<name>A0A2V5KPB5_9BACL</name>
<reference evidence="2 3" key="1">
    <citation type="submission" date="2018-05" db="EMBL/GenBank/DDBJ databases">
        <title>Paenibacillus flagellatus sp. nov., isolated from selenium mineral soil.</title>
        <authorList>
            <person name="Dai X."/>
        </authorList>
    </citation>
    <scope>NUCLEOTIDE SEQUENCE [LARGE SCALE GENOMIC DNA]</scope>
    <source>
        <strain evidence="2 3">DXL2</strain>
    </source>
</reference>
<evidence type="ECO:0000313" key="3">
    <source>
        <dbReference type="Proteomes" id="UP000247476"/>
    </source>
</evidence>
<accession>A0A2V5KPB5</accession>
<organism evidence="2 3">
    <name type="scientific">Paenibacillus flagellatus</name>
    <dbReference type="NCBI Taxonomy" id="2211139"/>
    <lineage>
        <taxon>Bacteria</taxon>
        <taxon>Bacillati</taxon>
        <taxon>Bacillota</taxon>
        <taxon>Bacilli</taxon>
        <taxon>Bacillales</taxon>
        <taxon>Paenibacillaceae</taxon>
        <taxon>Paenibacillus</taxon>
    </lineage>
</organism>
<evidence type="ECO:0000256" key="1">
    <source>
        <dbReference type="SAM" id="Phobius"/>
    </source>
</evidence>
<feature type="transmembrane region" description="Helical" evidence="1">
    <location>
        <begin position="42"/>
        <end position="63"/>
    </location>
</feature>
<dbReference type="AlphaFoldDB" id="A0A2V5KPB5"/>
<keyword evidence="1" id="KW-0812">Transmembrane</keyword>
<dbReference type="RefSeq" id="WP_110838329.1">
    <property type="nucleotide sequence ID" value="NZ_QJVJ01000001.1"/>
</dbReference>
<keyword evidence="1" id="KW-1133">Transmembrane helix</keyword>
<comment type="caution">
    <text evidence="2">The sequence shown here is derived from an EMBL/GenBank/DDBJ whole genome shotgun (WGS) entry which is preliminary data.</text>
</comment>
<dbReference type="EMBL" id="QJVJ01000001">
    <property type="protein sequence ID" value="PYI57290.1"/>
    <property type="molecule type" value="Genomic_DNA"/>
</dbReference>
<sequence length="67" mass="7508">MNRRTDTHETPTFNSVTEHYRTVMGVPSAKVDMKSMPRPLQLFGYGVAAVMAVCTAAFLAMYVSQFF</sequence>
<keyword evidence="1" id="KW-0472">Membrane</keyword>
<protein>
    <submittedName>
        <fullName evidence="2">Uncharacterized protein</fullName>
    </submittedName>
</protein>
<proteinExistence type="predicted"/>